<accession>A0ACB8AWC8</accession>
<protein>
    <submittedName>
        <fullName evidence="1">Uncharacterized protein</fullName>
    </submittedName>
</protein>
<evidence type="ECO:0000313" key="2">
    <source>
        <dbReference type="Proteomes" id="UP000790709"/>
    </source>
</evidence>
<evidence type="ECO:0000313" key="1">
    <source>
        <dbReference type="EMBL" id="KAH7917856.1"/>
    </source>
</evidence>
<organism evidence="1 2">
    <name type="scientific">Leucogyrophana mollusca</name>
    <dbReference type="NCBI Taxonomy" id="85980"/>
    <lineage>
        <taxon>Eukaryota</taxon>
        <taxon>Fungi</taxon>
        <taxon>Dikarya</taxon>
        <taxon>Basidiomycota</taxon>
        <taxon>Agaricomycotina</taxon>
        <taxon>Agaricomycetes</taxon>
        <taxon>Agaricomycetidae</taxon>
        <taxon>Boletales</taxon>
        <taxon>Boletales incertae sedis</taxon>
        <taxon>Leucogyrophana</taxon>
    </lineage>
</organism>
<feature type="non-terminal residue" evidence="1">
    <location>
        <position position="93"/>
    </location>
</feature>
<reference evidence="1" key="1">
    <citation type="journal article" date="2021" name="New Phytol.">
        <title>Evolutionary innovations through gain and loss of genes in the ectomycorrhizal Boletales.</title>
        <authorList>
            <person name="Wu G."/>
            <person name="Miyauchi S."/>
            <person name="Morin E."/>
            <person name="Kuo A."/>
            <person name="Drula E."/>
            <person name="Varga T."/>
            <person name="Kohler A."/>
            <person name="Feng B."/>
            <person name="Cao Y."/>
            <person name="Lipzen A."/>
            <person name="Daum C."/>
            <person name="Hundley H."/>
            <person name="Pangilinan J."/>
            <person name="Johnson J."/>
            <person name="Barry K."/>
            <person name="LaButti K."/>
            <person name="Ng V."/>
            <person name="Ahrendt S."/>
            <person name="Min B."/>
            <person name="Choi I.G."/>
            <person name="Park H."/>
            <person name="Plett J.M."/>
            <person name="Magnuson J."/>
            <person name="Spatafora J.W."/>
            <person name="Nagy L.G."/>
            <person name="Henrissat B."/>
            <person name="Grigoriev I.V."/>
            <person name="Yang Z.L."/>
            <person name="Xu J."/>
            <person name="Martin F.M."/>
        </authorList>
    </citation>
    <scope>NUCLEOTIDE SEQUENCE</scope>
    <source>
        <strain evidence="1">KUC20120723A-06</strain>
    </source>
</reference>
<keyword evidence="2" id="KW-1185">Reference proteome</keyword>
<sequence>WTPGHVGIEGNKHADELAKEAVKGTSSAWEHLPLSLCTQRGETKILPKSKSAVKQSHQKQLKAEATEAMTHSLRYSTIARIDPSTPSNHFAKI</sequence>
<dbReference type="EMBL" id="MU266918">
    <property type="protein sequence ID" value="KAH7917856.1"/>
    <property type="molecule type" value="Genomic_DNA"/>
</dbReference>
<proteinExistence type="predicted"/>
<name>A0ACB8AWC8_9AGAM</name>
<gene>
    <name evidence="1" type="ORF">BV22DRAFT_992525</name>
</gene>
<feature type="non-terminal residue" evidence="1">
    <location>
        <position position="1"/>
    </location>
</feature>
<dbReference type="Proteomes" id="UP000790709">
    <property type="component" value="Unassembled WGS sequence"/>
</dbReference>
<comment type="caution">
    <text evidence="1">The sequence shown here is derived from an EMBL/GenBank/DDBJ whole genome shotgun (WGS) entry which is preliminary data.</text>
</comment>